<sequence length="201" mass="21211">MVVTSPDRARKGASVDAHNGGLHPRMPVGVLGSQCTLGSWGAWPATVTTAVRMRRGCSETLDYEYEEGSLFGSRDPLSGGCVGCSVHPARAMARPVGLRYAQARDSFAGAAAVRGGRLGAGRRGVVPRGRGAMADWAPVVLGVVLFVLLSPGLLFTIPGNTKHVEFGSLRTNGKAIFIHTVIFFAVFTILILALHVHIYTG</sequence>
<keyword evidence="2" id="KW-0472">Membrane</keyword>
<keyword evidence="2" id="KW-1133">Transmembrane helix</keyword>
<accession>A0A843WAX0</accession>
<evidence type="ECO:0008006" key="5">
    <source>
        <dbReference type="Google" id="ProtNLM"/>
    </source>
</evidence>
<organism evidence="3 4">
    <name type="scientific">Colocasia esculenta</name>
    <name type="common">Wild taro</name>
    <name type="synonym">Arum esculentum</name>
    <dbReference type="NCBI Taxonomy" id="4460"/>
    <lineage>
        <taxon>Eukaryota</taxon>
        <taxon>Viridiplantae</taxon>
        <taxon>Streptophyta</taxon>
        <taxon>Embryophyta</taxon>
        <taxon>Tracheophyta</taxon>
        <taxon>Spermatophyta</taxon>
        <taxon>Magnoliopsida</taxon>
        <taxon>Liliopsida</taxon>
        <taxon>Araceae</taxon>
        <taxon>Aroideae</taxon>
        <taxon>Colocasieae</taxon>
        <taxon>Colocasia</taxon>
    </lineage>
</organism>
<protein>
    <recommendedName>
        <fullName evidence="5">Transmembrane protein</fullName>
    </recommendedName>
</protein>
<evidence type="ECO:0000313" key="3">
    <source>
        <dbReference type="EMBL" id="MQM06709.1"/>
    </source>
</evidence>
<dbReference type="OrthoDB" id="652307at2759"/>
<evidence type="ECO:0000256" key="1">
    <source>
        <dbReference type="SAM" id="MobiDB-lite"/>
    </source>
</evidence>
<dbReference type="EMBL" id="NMUH01003693">
    <property type="protein sequence ID" value="MQM06709.1"/>
    <property type="molecule type" value="Genomic_DNA"/>
</dbReference>
<keyword evidence="2" id="KW-0812">Transmembrane</keyword>
<dbReference type="PANTHER" id="PTHR33128">
    <property type="entry name" value="OS05G0103400 PROTEIN"/>
    <property type="match status" value="1"/>
</dbReference>
<gene>
    <name evidence="3" type="ORF">Taro_039536</name>
</gene>
<dbReference type="AlphaFoldDB" id="A0A843WAX0"/>
<feature type="region of interest" description="Disordered" evidence="1">
    <location>
        <begin position="1"/>
        <end position="20"/>
    </location>
</feature>
<feature type="transmembrane region" description="Helical" evidence="2">
    <location>
        <begin position="177"/>
        <end position="199"/>
    </location>
</feature>
<comment type="caution">
    <text evidence="3">The sequence shown here is derived from an EMBL/GenBank/DDBJ whole genome shotgun (WGS) entry which is preliminary data.</text>
</comment>
<dbReference type="InterPro" id="IPR021775">
    <property type="entry name" value="DUF3339"/>
</dbReference>
<reference evidence="3" key="1">
    <citation type="submission" date="2017-07" db="EMBL/GenBank/DDBJ databases">
        <title>Taro Niue Genome Assembly and Annotation.</title>
        <authorList>
            <person name="Atibalentja N."/>
            <person name="Keating K."/>
            <person name="Fields C.J."/>
        </authorList>
    </citation>
    <scope>NUCLEOTIDE SEQUENCE</scope>
    <source>
        <strain evidence="3">Niue_2</strain>
        <tissue evidence="3">Leaf</tissue>
    </source>
</reference>
<name>A0A843WAX0_COLES</name>
<feature type="transmembrane region" description="Helical" evidence="2">
    <location>
        <begin position="136"/>
        <end position="157"/>
    </location>
</feature>
<proteinExistence type="predicted"/>
<evidence type="ECO:0000313" key="4">
    <source>
        <dbReference type="Proteomes" id="UP000652761"/>
    </source>
</evidence>
<evidence type="ECO:0000256" key="2">
    <source>
        <dbReference type="SAM" id="Phobius"/>
    </source>
</evidence>
<keyword evidence="4" id="KW-1185">Reference proteome</keyword>
<dbReference type="Pfam" id="PF11820">
    <property type="entry name" value="DUF3339"/>
    <property type="match status" value="1"/>
</dbReference>
<dbReference type="PANTHER" id="PTHR33128:SF78">
    <property type="entry name" value="OS04G0387900 PROTEIN"/>
    <property type="match status" value="1"/>
</dbReference>
<dbReference type="Proteomes" id="UP000652761">
    <property type="component" value="Unassembled WGS sequence"/>
</dbReference>